<evidence type="ECO:0000313" key="2">
    <source>
        <dbReference type="EMBL" id="DAF86997.1"/>
    </source>
</evidence>
<name>A0A8S5TXQ9_9CAUD</name>
<protein>
    <recommendedName>
        <fullName evidence="1">DUF7841 domain-containing protein</fullName>
    </recommendedName>
</protein>
<proteinExistence type="predicted"/>
<evidence type="ECO:0000259" key="1">
    <source>
        <dbReference type="Pfam" id="PF25223"/>
    </source>
</evidence>
<dbReference type="InterPro" id="IPR057163">
    <property type="entry name" value="DUF7841"/>
</dbReference>
<sequence length="167" mass="19398">MEKNEIMKAFERLYNKMAMSKEPKYMNIFGGVMECMMKDIADWRPDAAQEYINRLEAINWYNYLSKKEAAQIVGSMEPNGGWSTSEWESCMKSQGICLEEEPYYNKWALYTAMNMIYSDSIKTIAKIAGKSLTEMSQEEIFNAIHLLALDKLKDKDGVFNVRKYFGV</sequence>
<feature type="domain" description="DUF7841" evidence="1">
    <location>
        <begin position="64"/>
        <end position="165"/>
    </location>
</feature>
<reference evidence="2" key="1">
    <citation type="journal article" date="2021" name="Proc. Natl. Acad. Sci. U.S.A.">
        <title>A Catalog of Tens of Thousands of Viruses from Human Metagenomes Reveals Hidden Associations with Chronic Diseases.</title>
        <authorList>
            <person name="Tisza M.J."/>
            <person name="Buck C.B."/>
        </authorList>
    </citation>
    <scope>NUCLEOTIDE SEQUENCE</scope>
    <source>
        <strain evidence="2">CtZiV25</strain>
    </source>
</reference>
<organism evidence="2">
    <name type="scientific">Siphoviridae sp. ctZiV25</name>
    <dbReference type="NCBI Taxonomy" id="2825560"/>
    <lineage>
        <taxon>Viruses</taxon>
        <taxon>Duplodnaviria</taxon>
        <taxon>Heunggongvirae</taxon>
        <taxon>Uroviricota</taxon>
        <taxon>Caudoviricetes</taxon>
    </lineage>
</organism>
<accession>A0A8S5TXQ9</accession>
<dbReference type="Pfam" id="PF25223">
    <property type="entry name" value="DUF7841"/>
    <property type="match status" value="1"/>
</dbReference>
<dbReference type="EMBL" id="BK015956">
    <property type="protein sequence ID" value="DAF86997.1"/>
    <property type="molecule type" value="Genomic_DNA"/>
</dbReference>